<evidence type="ECO:0000313" key="2">
    <source>
        <dbReference type="Proteomes" id="UP001165287"/>
    </source>
</evidence>
<dbReference type="EMBL" id="JAIQUM010000088">
    <property type="protein sequence ID" value="MBZ5753155.1"/>
    <property type="molecule type" value="Genomic_DNA"/>
</dbReference>
<proteinExistence type="predicted"/>
<keyword evidence="2" id="KW-1185">Reference proteome</keyword>
<accession>A0ABS7UXV4</accession>
<name>A0ABS7UXV4_9BACI</name>
<dbReference type="RefSeq" id="WP_224141585.1">
    <property type="nucleotide sequence ID" value="NZ_JAIQUM010000088.1"/>
</dbReference>
<reference evidence="1" key="1">
    <citation type="submission" date="2024-05" db="EMBL/GenBank/DDBJ databases">
        <title>Metabacillus sp. nov., isolated from the rhizosphere soil of tomato plants.</title>
        <authorList>
            <person name="Ma R."/>
        </authorList>
    </citation>
    <scope>NUCLEOTIDE SEQUENCE</scope>
    <source>
        <strain evidence="1">DBTR6</strain>
    </source>
</reference>
<organism evidence="1 2">
    <name type="scientific">Metabacillus rhizolycopersici</name>
    <dbReference type="NCBI Taxonomy" id="2875709"/>
    <lineage>
        <taxon>Bacteria</taxon>
        <taxon>Bacillati</taxon>
        <taxon>Bacillota</taxon>
        <taxon>Bacilli</taxon>
        <taxon>Bacillales</taxon>
        <taxon>Bacillaceae</taxon>
        <taxon>Metabacillus</taxon>
    </lineage>
</organism>
<comment type="caution">
    <text evidence="1">The sequence shown here is derived from an EMBL/GenBank/DDBJ whole genome shotgun (WGS) entry which is preliminary data.</text>
</comment>
<protein>
    <submittedName>
        <fullName evidence="1">Uncharacterized protein</fullName>
    </submittedName>
</protein>
<sequence>MWVITLYLNEKIKMFEFHTEKEAREAFRNMEGDKYLSEIVYFNDPCFL</sequence>
<gene>
    <name evidence="1" type="ORF">K9V48_23745</name>
</gene>
<evidence type="ECO:0000313" key="1">
    <source>
        <dbReference type="EMBL" id="MBZ5753155.1"/>
    </source>
</evidence>
<dbReference type="Proteomes" id="UP001165287">
    <property type="component" value="Unassembled WGS sequence"/>
</dbReference>